<dbReference type="Gene3D" id="1.20.1320.20">
    <property type="entry name" value="hef helicase domain"/>
    <property type="match status" value="1"/>
</dbReference>
<keyword evidence="3" id="KW-0347">Helicase</keyword>
<evidence type="ECO:0000313" key="6">
    <source>
        <dbReference type="EMBL" id="KAG0720100.1"/>
    </source>
</evidence>
<keyword evidence="2" id="KW-0378">Hydrolase</keyword>
<dbReference type="CDD" id="cd12091">
    <property type="entry name" value="FANCM_ID"/>
    <property type="match status" value="1"/>
</dbReference>
<feature type="domain" description="Helicase ATP-binding" evidence="5">
    <location>
        <begin position="1"/>
        <end position="127"/>
    </location>
</feature>
<dbReference type="GO" id="GO:0016787">
    <property type="term" value="F:hydrolase activity"/>
    <property type="evidence" value="ECO:0007669"/>
    <property type="project" value="UniProtKB-KW"/>
</dbReference>
<keyword evidence="7" id="KW-1185">Reference proteome</keyword>
<dbReference type="EMBL" id="JACEEZ010013465">
    <property type="protein sequence ID" value="KAG0720100.1"/>
    <property type="molecule type" value="Genomic_DNA"/>
</dbReference>
<dbReference type="InterPro" id="IPR039686">
    <property type="entry name" value="FANCM/Mph1-like_ID"/>
</dbReference>
<dbReference type="GO" id="GO:0045003">
    <property type="term" value="P:double-strand break repair via synthesis-dependent strand annealing"/>
    <property type="evidence" value="ECO:0007669"/>
    <property type="project" value="TreeGrafter"/>
</dbReference>
<dbReference type="GO" id="GO:0005524">
    <property type="term" value="F:ATP binding"/>
    <property type="evidence" value="ECO:0007669"/>
    <property type="project" value="UniProtKB-KW"/>
</dbReference>
<evidence type="ECO:0000256" key="3">
    <source>
        <dbReference type="ARBA" id="ARBA00022806"/>
    </source>
</evidence>
<dbReference type="Gene3D" id="3.40.50.300">
    <property type="entry name" value="P-loop containing nucleotide triphosphate hydrolases"/>
    <property type="match status" value="1"/>
</dbReference>
<keyword evidence="1" id="KW-0547">Nucleotide-binding</keyword>
<dbReference type="PANTHER" id="PTHR14025">
    <property type="entry name" value="FANCONI ANEMIA GROUP M FANCM FAMILY MEMBER"/>
    <property type="match status" value="1"/>
</dbReference>
<evidence type="ECO:0000256" key="4">
    <source>
        <dbReference type="ARBA" id="ARBA00022840"/>
    </source>
</evidence>
<dbReference type="Pfam" id="PF00270">
    <property type="entry name" value="DEAD"/>
    <property type="match status" value="1"/>
</dbReference>
<dbReference type="InterPro" id="IPR011545">
    <property type="entry name" value="DEAD/DEAH_box_helicase_dom"/>
</dbReference>
<dbReference type="GO" id="GO:0036297">
    <property type="term" value="P:interstrand cross-link repair"/>
    <property type="evidence" value="ECO:0007669"/>
    <property type="project" value="TreeGrafter"/>
</dbReference>
<dbReference type="GO" id="GO:0009378">
    <property type="term" value="F:four-way junction helicase activity"/>
    <property type="evidence" value="ECO:0007669"/>
    <property type="project" value="TreeGrafter"/>
</dbReference>
<keyword evidence="4" id="KW-0067">ATP-binding</keyword>
<dbReference type="GO" id="GO:0043138">
    <property type="term" value="F:3'-5' DNA helicase activity"/>
    <property type="evidence" value="ECO:0007669"/>
    <property type="project" value="InterPro"/>
</dbReference>
<dbReference type="PROSITE" id="PS51192">
    <property type="entry name" value="HELICASE_ATP_BIND_1"/>
    <property type="match status" value="1"/>
</dbReference>
<name>A0A8J4Y3D4_CHIOP</name>
<evidence type="ECO:0000313" key="7">
    <source>
        <dbReference type="Proteomes" id="UP000770661"/>
    </source>
</evidence>
<protein>
    <submittedName>
        <fullName evidence="6">Fanconi anemia group M protein</fullName>
    </submittedName>
</protein>
<dbReference type="PANTHER" id="PTHR14025:SF20">
    <property type="entry name" value="FANCONI ANEMIA GROUP M PROTEIN"/>
    <property type="match status" value="1"/>
</dbReference>
<evidence type="ECO:0000256" key="1">
    <source>
        <dbReference type="ARBA" id="ARBA00022741"/>
    </source>
</evidence>
<evidence type="ECO:0000256" key="2">
    <source>
        <dbReference type="ARBA" id="ARBA00022801"/>
    </source>
</evidence>
<organism evidence="6 7">
    <name type="scientific">Chionoecetes opilio</name>
    <name type="common">Atlantic snow crab</name>
    <name type="synonym">Cancer opilio</name>
    <dbReference type="NCBI Taxonomy" id="41210"/>
    <lineage>
        <taxon>Eukaryota</taxon>
        <taxon>Metazoa</taxon>
        <taxon>Ecdysozoa</taxon>
        <taxon>Arthropoda</taxon>
        <taxon>Crustacea</taxon>
        <taxon>Multicrustacea</taxon>
        <taxon>Malacostraca</taxon>
        <taxon>Eumalacostraca</taxon>
        <taxon>Eucarida</taxon>
        <taxon>Decapoda</taxon>
        <taxon>Pleocyemata</taxon>
        <taxon>Brachyura</taxon>
        <taxon>Eubrachyura</taxon>
        <taxon>Majoidea</taxon>
        <taxon>Majidae</taxon>
        <taxon>Chionoecetes</taxon>
    </lineage>
</organism>
<dbReference type="SUPFAM" id="SSF52540">
    <property type="entry name" value="P-loop containing nucleoside triphosphate hydrolases"/>
    <property type="match status" value="1"/>
</dbReference>
<dbReference type="InterPro" id="IPR014001">
    <property type="entry name" value="Helicase_ATP-bd"/>
</dbReference>
<accession>A0A8J4Y3D4</accession>
<sequence length="255" mass="29127">MAPTKPLVAQQIEACFNIMGIPQQDIAQMTGTLNPEKRIEQWSEKRIFFLTPQVLANDLSRGTCPAKLIRCLVLDEAHRALGNHAYCQVVRGLKEHGHDFRIMALSATPGSDMVAVQQVLTNLFISHVDLRNEDSPDIKEYTFQRTIEKVVVPLGEELTSLKERYIKVLRVYVNRLLDLNVLHTRDATTLSKFQILKSRECFRQNPPGNLPRARFGAIEGLFALCMTLYHAYELMLQHGIRSYYRFLKGALSHFS</sequence>
<reference evidence="6" key="1">
    <citation type="submission" date="2020-07" db="EMBL/GenBank/DDBJ databases">
        <title>The High-quality genome of the commercially important snow crab, Chionoecetes opilio.</title>
        <authorList>
            <person name="Jeong J.-H."/>
            <person name="Ryu S."/>
        </authorList>
    </citation>
    <scope>NUCLEOTIDE SEQUENCE</scope>
    <source>
        <strain evidence="6">MADBK_172401_WGS</strain>
        <tissue evidence="6">Digestive gland</tissue>
    </source>
</reference>
<dbReference type="InterPro" id="IPR027417">
    <property type="entry name" value="P-loop_NTPase"/>
</dbReference>
<proteinExistence type="predicted"/>
<dbReference type="OrthoDB" id="6513042at2759"/>
<dbReference type="GO" id="GO:0000400">
    <property type="term" value="F:four-way junction DNA binding"/>
    <property type="evidence" value="ECO:0007669"/>
    <property type="project" value="TreeGrafter"/>
</dbReference>
<gene>
    <name evidence="6" type="primary">FANCM</name>
    <name evidence="6" type="ORF">GWK47_049150</name>
</gene>
<dbReference type="Proteomes" id="UP000770661">
    <property type="component" value="Unassembled WGS sequence"/>
</dbReference>
<comment type="caution">
    <text evidence="6">The sequence shown here is derived from an EMBL/GenBank/DDBJ whole genome shotgun (WGS) entry which is preliminary data.</text>
</comment>
<evidence type="ECO:0000259" key="5">
    <source>
        <dbReference type="PROSITE" id="PS51192"/>
    </source>
</evidence>
<dbReference type="AlphaFoldDB" id="A0A8J4Y3D4"/>